<evidence type="ECO:0000256" key="2">
    <source>
        <dbReference type="ARBA" id="ARBA00022490"/>
    </source>
</evidence>
<dbReference type="STRING" id="573508.A0A1E3BST6"/>
<evidence type="ECO:0000313" key="6">
    <source>
        <dbReference type="Proteomes" id="UP000094569"/>
    </source>
</evidence>
<keyword evidence="3" id="KW-0112">Calmodulin-binding</keyword>
<dbReference type="SUPFAM" id="SSF47576">
    <property type="entry name" value="Calponin-homology domain, CH-domain"/>
    <property type="match status" value="1"/>
</dbReference>
<feature type="compositionally biased region" description="Polar residues" evidence="4">
    <location>
        <begin position="347"/>
        <end position="362"/>
    </location>
</feature>
<dbReference type="GO" id="GO:0007051">
    <property type="term" value="P:spindle organization"/>
    <property type="evidence" value="ECO:0007669"/>
    <property type="project" value="TreeGrafter"/>
</dbReference>
<dbReference type="GO" id="GO:0005516">
    <property type="term" value="F:calmodulin binding"/>
    <property type="evidence" value="ECO:0007669"/>
    <property type="project" value="UniProtKB-KW"/>
</dbReference>
<feature type="compositionally biased region" description="Polar residues" evidence="4">
    <location>
        <begin position="82"/>
        <end position="101"/>
    </location>
</feature>
<dbReference type="InterPro" id="IPR036872">
    <property type="entry name" value="CH_dom_sf"/>
</dbReference>
<dbReference type="VEuPathDB" id="FungiDB:SI65_01609"/>
<feature type="compositionally biased region" description="Basic and acidic residues" evidence="4">
    <location>
        <begin position="330"/>
        <end position="346"/>
    </location>
</feature>
<accession>A0A1E3BST6</accession>
<organism evidence="5 6">
    <name type="scientific">Aspergillus cristatus</name>
    <name type="common">Chinese Fuzhuan brick tea-fermentation fungus</name>
    <name type="synonym">Eurotium cristatum</name>
    <dbReference type="NCBI Taxonomy" id="573508"/>
    <lineage>
        <taxon>Eukaryota</taxon>
        <taxon>Fungi</taxon>
        <taxon>Dikarya</taxon>
        <taxon>Ascomycota</taxon>
        <taxon>Pezizomycotina</taxon>
        <taxon>Eurotiomycetes</taxon>
        <taxon>Eurotiomycetidae</taxon>
        <taxon>Eurotiales</taxon>
        <taxon>Aspergillaceae</taxon>
        <taxon>Aspergillus</taxon>
        <taxon>Aspergillus subgen. Aspergillus</taxon>
    </lineage>
</organism>
<dbReference type="GO" id="GO:0000278">
    <property type="term" value="P:mitotic cell cycle"/>
    <property type="evidence" value="ECO:0007669"/>
    <property type="project" value="TreeGrafter"/>
</dbReference>
<evidence type="ECO:0000256" key="3">
    <source>
        <dbReference type="ARBA" id="ARBA00022860"/>
    </source>
</evidence>
<keyword evidence="2" id="KW-0963">Cytoplasm</keyword>
<feature type="compositionally biased region" description="Polar residues" evidence="4">
    <location>
        <begin position="318"/>
        <end position="328"/>
    </location>
</feature>
<name>A0A1E3BST6_ASPCR</name>
<feature type="region of interest" description="Disordered" evidence="4">
    <location>
        <begin position="54"/>
        <end position="134"/>
    </location>
</feature>
<sequence>MSGILGEVGTPCPSRSSNGHDTFDRLWQDGLDACDDTANLDFTTEIKAPVLTKAKPKRRAGAVSSFQIHDDSGECPAPSMNRPRTTLGASNRKSSLLTQPAQRFRPKVSFATTPSSTNPRHLGQSDSQNKSAETDAMKNKKLLMQINGKERGLEQDAALKKDVRRETVYIPTEDTTVASVFMGLFSPLKSQTTNTINCQIPKDPEIDSLEARIARKRHAKKTMAGSARKTPLQPSTKIAQEGAIRVDIAGKNGGKENTPPGSVLVDGKDKSSKRDMPVFEPPKSKAVGNILKSGGNRADGLCTATRPRPRMRAALGDKSNTSPAAANKSQRKDIVKPKPADQERTRSNALKPTTLNSLNRPKNTMPPKLAVSSIKAKKLNEQFPLLTENISNPALYEDSWLAHQEVVITQSLNELFEQTDGHASSDNPATLRRELLGHYQNDPFTLLYRRVQASLMSGAMSIPKNVFARESQLRQDLGLKRRLLDTWTKTYDLRALRAALETVIGRRIANDDDDGRLYTTTSKGKILKKRIESFLEAFLLRNEDMVQRAEAPCKEADAAGRAYRRTTLRSIMIIVLLDKARMCSGTILPRRLFVTSSPLKSSAAVLQALARLLLPTSGDIIKSLGHLDCQVSYEQQQIEEYDYHIKNLAVDVRDGVRLTRIAELLLNCYGHFDGEPTTTVTLPDGGAFSHLNEEQWSLLPHLKLPCMSRVVKLYNVQVALNALASNSGTNVLIHDVAAEDIVDGHREKTIALLWRLVSKWGLPGLVDWKDVRQEIGRLKRKAISRFGYEQATDAESDEPSDEYVLLLKQWVSLLAQLKGAHMDNFSTSFADGRIYEGILDEYQGYILGQDAERSEGDTMASRLQALGCSSQFATLVTPTSTATSPIVNSDFTLSAVAFLCSRLLSASKGARAATVVHQYTAVAQTEEPIVWAKGVVVRGWRQMKQKRRRPVQALIRDATQLDFE</sequence>
<reference evidence="5 6" key="1">
    <citation type="journal article" date="2016" name="BMC Genomics">
        <title>Comparative genomic and transcriptomic analyses of the Fuzhuan brick tea-fermentation fungus Aspergillus cristatus.</title>
        <authorList>
            <person name="Ge Y."/>
            <person name="Wang Y."/>
            <person name="Liu Y."/>
            <person name="Tan Y."/>
            <person name="Ren X."/>
            <person name="Zhang X."/>
            <person name="Hyde K.D."/>
            <person name="Liu Y."/>
            <person name="Liu Z."/>
        </authorList>
    </citation>
    <scope>NUCLEOTIDE SEQUENCE [LARGE SCALE GENOMIC DNA]</scope>
    <source>
        <strain evidence="5 6">GZAAS20.1005</strain>
    </source>
</reference>
<feature type="compositionally biased region" description="Polar residues" evidence="4">
    <location>
        <begin position="110"/>
        <end position="131"/>
    </location>
</feature>
<dbReference type="GO" id="GO:0000922">
    <property type="term" value="C:spindle pole"/>
    <property type="evidence" value="ECO:0007669"/>
    <property type="project" value="TreeGrafter"/>
</dbReference>
<gene>
    <name evidence="5" type="ORF">SI65_01609</name>
</gene>
<dbReference type="AlphaFoldDB" id="A0A1E3BST6"/>
<evidence type="ECO:0000313" key="5">
    <source>
        <dbReference type="EMBL" id="ODM24019.1"/>
    </source>
</evidence>
<dbReference type="GO" id="GO:0051295">
    <property type="term" value="P:establishment of meiotic spindle localization"/>
    <property type="evidence" value="ECO:0007669"/>
    <property type="project" value="TreeGrafter"/>
</dbReference>
<dbReference type="PANTHER" id="PTHR22706:SF1">
    <property type="entry name" value="ASSEMBLY FACTOR FOR SPINDLE MICROTUBULES"/>
    <property type="match status" value="1"/>
</dbReference>
<protein>
    <submittedName>
        <fullName evidence="5">Uncharacterized protein</fullName>
    </submittedName>
</protein>
<evidence type="ECO:0000256" key="4">
    <source>
        <dbReference type="SAM" id="MobiDB-lite"/>
    </source>
</evidence>
<feature type="region of interest" description="Disordered" evidence="4">
    <location>
        <begin position="250"/>
        <end position="367"/>
    </location>
</feature>
<keyword evidence="6" id="KW-1185">Reference proteome</keyword>
<dbReference type="OrthoDB" id="76388at2759"/>
<dbReference type="PANTHER" id="PTHR22706">
    <property type="entry name" value="ASSEMBLY FACTOR FOR SPINDLE MICROTUBULES"/>
    <property type="match status" value="1"/>
</dbReference>
<comment type="subcellular location">
    <subcellularLocation>
        <location evidence="1">Cytoplasm</location>
    </subcellularLocation>
</comment>
<proteinExistence type="predicted"/>
<comment type="caution">
    <text evidence="5">The sequence shown here is derived from an EMBL/GenBank/DDBJ whole genome shotgun (WGS) entry which is preliminary data.</text>
</comment>
<dbReference type="Gene3D" id="1.10.418.10">
    <property type="entry name" value="Calponin-like domain"/>
    <property type="match status" value="1"/>
</dbReference>
<dbReference type="CDD" id="cd21223">
    <property type="entry name" value="CH_ASPM_rpt1"/>
    <property type="match status" value="1"/>
</dbReference>
<dbReference type="Proteomes" id="UP000094569">
    <property type="component" value="Unassembled WGS sequence"/>
</dbReference>
<evidence type="ECO:0000256" key="1">
    <source>
        <dbReference type="ARBA" id="ARBA00004496"/>
    </source>
</evidence>
<feature type="compositionally biased region" description="Basic and acidic residues" evidence="4">
    <location>
        <begin position="266"/>
        <end position="277"/>
    </location>
</feature>
<dbReference type="EMBL" id="JXNT01000001">
    <property type="protein sequence ID" value="ODM24019.1"/>
    <property type="molecule type" value="Genomic_DNA"/>
</dbReference>
<dbReference type="GO" id="GO:0005737">
    <property type="term" value="C:cytoplasm"/>
    <property type="evidence" value="ECO:0007669"/>
    <property type="project" value="UniProtKB-SubCell"/>
</dbReference>
<dbReference type="InterPro" id="IPR051185">
    <property type="entry name" value="ASPM"/>
</dbReference>